<protein>
    <submittedName>
        <fullName evidence="2">Uncharacterized protein</fullName>
    </submittedName>
</protein>
<evidence type="ECO:0000313" key="3">
    <source>
        <dbReference type="Proteomes" id="UP000309038"/>
    </source>
</evidence>
<evidence type="ECO:0000313" key="2">
    <source>
        <dbReference type="EMBL" id="THG92503.1"/>
    </source>
</evidence>
<feature type="region of interest" description="Disordered" evidence="1">
    <location>
        <begin position="59"/>
        <end position="86"/>
    </location>
</feature>
<gene>
    <name evidence="2" type="ORF">EW026_g8414</name>
</gene>
<dbReference type="Proteomes" id="UP000309038">
    <property type="component" value="Unassembled WGS sequence"/>
</dbReference>
<comment type="caution">
    <text evidence="2">The sequence shown here is derived from an EMBL/GenBank/DDBJ whole genome shotgun (WGS) entry which is preliminary data.</text>
</comment>
<dbReference type="PANTHER" id="PTHR33096:SF1">
    <property type="entry name" value="CXC1-LIKE CYSTEINE CLUSTER ASSOCIATED WITH KDZ TRANSPOSASES DOMAIN-CONTAINING PROTEIN"/>
    <property type="match status" value="1"/>
</dbReference>
<name>A0A4S4K458_9APHY</name>
<accession>A0A4S4K458</accession>
<organism evidence="2 3">
    <name type="scientific">Hermanssonia centrifuga</name>
    <dbReference type="NCBI Taxonomy" id="98765"/>
    <lineage>
        <taxon>Eukaryota</taxon>
        <taxon>Fungi</taxon>
        <taxon>Dikarya</taxon>
        <taxon>Basidiomycota</taxon>
        <taxon>Agaricomycotina</taxon>
        <taxon>Agaricomycetes</taxon>
        <taxon>Polyporales</taxon>
        <taxon>Meruliaceae</taxon>
        <taxon>Hermanssonia</taxon>
    </lineage>
</organism>
<keyword evidence="3" id="KW-1185">Reference proteome</keyword>
<proteinExistence type="predicted"/>
<dbReference type="Pfam" id="PF18758">
    <property type="entry name" value="KDZ"/>
    <property type="match status" value="1"/>
</dbReference>
<dbReference type="AlphaFoldDB" id="A0A4S4K458"/>
<dbReference type="EMBL" id="SGPJ01001170">
    <property type="protein sequence ID" value="THG92503.1"/>
    <property type="molecule type" value="Genomic_DNA"/>
</dbReference>
<reference evidence="2 3" key="1">
    <citation type="submission" date="2019-02" db="EMBL/GenBank/DDBJ databases">
        <title>Genome sequencing of the rare red list fungi Phlebia centrifuga.</title>
        <authorList>
            <person name="Buettner E."/>
            <person name="Kellner H."/>
        </authorList>
    </citation>
    <scope>NUCLEOTIDE SEQUENCE [LARGE SCALE GENOMIC DNA]</scope>
    <source>
        <strain evidence="2 3">DSM 108282</strain>
    </source>
</reference>
<dbReference type="InterPro" id="IPR040521">
    <property type="entry name" value="KDZ"/>
</dbReference>
<dbReference type="PANTHER" id="PTHR33096">
    <property type="entry name" value="CXC2 DOMAIN-CONTAINING PROTEIN"/>
    <property type="match status" value="1"/>
</dbReference>
<feature type="compositionally biased region" description="Basic and acidic residues" evidence="1">
    <location>
        <begin position="59"/>
        <end position="73"/>
    </location>
</feature>
<evidence type="ECO:0000256" key="1">
    <source>
        <dbReference type="SAM" id="MobiDB-lite"/>
    </source>
</evidence>
<sequence>MPALRAQTKYLTTDPVLVPDRMHAMDGNSSVKRMTGSGHADERVFTSPLFISQQDVDNFKDDVKNKPGKETAGRHKRKKPDYTEHPTACADRWGASVASSAADETVQTFEQTGIFLCACRHGIVESVTEMRHSGELAKYALATVNQLIDELGDDQTVGHDIACSFTATLRDSSISEKVREHRLSMSVNAFHGHAHNRRCQLKNHPLYRTVLGLEDLETCERVFSASNAVARVIRFASHFHWQQFLELHFKQWNEDRYADISKFLFNNYKQALKIITEFTPQLMAYKQSTGITDADIQRWPEDELKYLNDLQTEPEVDAVPVAYVESLMTLKKTQADYDSLSAVQFVATKQDMQSIVKKRTDAHRRLLMAMTAVEDLEALLKVKQRWSENCKEYLAVLDYINQRKFIRAVCELEGLVIQRLFELSKANLAGTGYKMRQHISKALVRRSAAIKASLDRYNKLAVKQKPKRPIVDYSEVASWCLIGEFELLKDSRYGILQQPWSLPSNRDIMTKYFKTMCARTELVRLNVEIARLQDWVDREDAHLKEVVNSLSMTEPLIASAVKQVSLRQRRVNEVHRARLRTIYKLPEYSGVVANMSVDTSLSDVDSAAITHELNATDSILADEDDMLNEEGNRLDEAMERISILA</sequence>